<dbReference type="RefSeq" id="XP_021799084.2">
    <property type="nucleotide sequence ID" value="XM_021943392.2"/>
</dbReference>
<dbReference type="GO" id="GO:0005737">
    <property type="term" value="C:cytoplasm"/>
    <property type="evidence" value="ECO:0007669"/>
    <property type="project" value="TreeGrafter"/>
</dbReference>
<evidence type="ECO:0000313" key="3">
    <source>
        <dbReference type="Ensembl" id="ENSPANP00000054049.1"/>
    </source>
</evidence>
<dbReference type="GeneID" id="101017049"/>
<reference evidence="3" key="2">
    <citation type="submission" date="2025-08" db="UniProtKB">
        <authorList>
            <consortium name="Ensembl"/>
        </authorList>
    </citation>
    <scope>IDENTIFICATION</scope>
</reference>
<dbReference type="CTD" id="55222"/>
<dbReference type="AlphaFoldDB" id="A0A8I5R0T8"/>
<keyword evidence="1" id="KW-0433">Leucine-rich repeat</keyword>
<name>A0A8I5R0T8_PAPAN</name>
<dbReference type="InterPro" id="IPR001611">
    <property type="entry name" value="Leu-rich_rpt"/>
</dbReference>
<dbReference type="InterPro" id="IPR050216">
    <property type="entry name" value="LRR_domain-containing"/>
</dbReference>
<evidence type="ECO:0000313" key="4">
    <source>
        <dbReference type="Proteomes" id="UP000028761"/>
    </source>
</evidence>
<keyword evidence="4" id="KW-1185">Reference proteome</keyword>
<dbReference type="PANTHER" id="PTHR48051">
    <property type="match status" value="1"/>
</dbReference>
<sequence length="223" mass="24547">MLKKMGEAVARVARKVNETVESGSDTLDLAECKLVSFPIGIYKVLRNVSGQIHLITLANNELKSLTSKFMTTFSQLRELRLEGNFLHRLPSEVSALQHLKAIDLSRNQFQDFPEQLTALPALETINLEENEIVGGLGCSSPAPELERGGIWRQPLFPCWSLPASIFYFSLIHPSDLSGFSTRRPAGEPGHSLHPQAGGRCARGEAGCHASLAQHQPLLQPTQR</sequence>
<reference evidence="3 4" key="1">
    <citation type="submission" date="2012-03" db="EMBL/GenBank/DDBJ databases">
        <title>Whole Genome Assembly of Papio anubis.</title>
        <authorList>
            <person name="Liu Y.L."/>
            <person name="Abraham K.A."/>
            <person name="Akbar H.A."/>
            <person name="Ali S.A."/>
            <person name="Anosike U.A."/>
            <person name="Aqrawi P.A."/>
            <person name="Arias F.A."/>
            <person name="Attaway T.A."/>
            <person name="Awwad R.A."/>
            <person name="Babu C.B."/>
            <person name="Bandaranaike D.B."/>
            <person name="Battles P.B."/>
            <person name="Bell A.B."/>
            <person name="Beltran B.B."/>
            <person name="Berhane-Mersha D.B."/>
            <person name="Bess C.B."/>
            <person name="Bickham C.B."/>
            <person name="Bolden T.B."/>
            <person name="Carter K.C."/>
            <person name="Chau D.C."/>
            <person name="Chavez A.C."/>
            <person name="Clerc-Blankenburg K.C."/>
            <person name="Coyle M.C."/>
            <person name="Dao M.D."/>
            <person name="Davila M.L.D."/>
            <person name="Davy-Carroll L.D."/>
            <person name="Denson S.D."/>
            <person name="Dinh H.D."/>
            <person name="Fernandez S.F."/>
            <person name="Fernando P.F."/>
            <person name="Forbes L.F."/>
            <person name="Francis C.F."/>
            <person name="Francisco L.F."/>
            <person name="Fu Q.F."/>
            <person name="Garcia-Iii R.G."/>
            <person name="Garrett T.G."/>
            <person name="Gross S.G."/>
            <person name="Gubbala S.G."/>
            <person name="Hirani K.H."/>
            <person name="Hogues M.H."/>
            <person name="Hollins B.H."/>
            <person name="Jackson L.J."/>
            <person name="Javaid M.J."/>
            <person name="Jhangiani S.J."/>
            <person name="Johnson A.J."/>
            <person name="Johnson B.J."/>
            <person name="Jones J.J."/>
            <person name="Joshi V.J."/>
            <person name="Kalu J.K."/>
            <person name="Khan N.K."/>
            <person name="Korchina V.K."/>
            <person name="Kovar C.K."/>
            <person name="Lago L.L."/>
            <person name="Lara F.L."/>
            <person name="Le T.-K.L."/>
            <person name="Lee S.L."/>
            <person name="Legall-Iii F.L."/>
            <person name="Lemon S.L."/>
            <person name="Liu J.L."/>
            <person name="Liu Y.-S.L."/>
            <person name="Liyanage D.L."/>
            <person name="Lopez J.L."/>
            <person name="Lorensuhewa L.L."/>
            <person name="Mata R.M."/>
            <person name="Mathew T.M."/>
            <person name="Mercado C.M."/>
            <person name="Mercado I.M."/>
            <person name="Morales K.M."/>
            <person name="Morgan M.M."/>
            <person name="Munidasa M.M."/>
            <person name="Ngo D.N."/>
            <person name="Nguyen L.N."/>
            <person name="Nguyen T.N."/>
            <person name="Nguyen N.N."/>
            <person name="Obregon M.O."/>
            <person name="Okwuonu G.O."/>
            <person name="Ongeri F.O."/>
            <person name="Onwere C.O."/>
            <person name="Osifeso I.O."/>
            <person name="Parra A.P."/>
            <person name="Patil S.P."/>
            <person name="Perez A.P."/>
            <person name="Perez Y.P."/>
            <person name="Pham C.P."/>
            <person name="Pu L.-L.P."/>
            <person name="Puazo M.P."/>
            <person name="Quiroz J.Q."/>
            <person name="Rouhana J.R."/>
            <person name="Ruiz M.R."/>
            <person name="Ruiz S.-J.R."/>
            <person name="Saada N.S."/>
            <person name="Santibanez J.S."/>
            <person name="Scheel M.S."/>
            <person name="Schneider B.S."/>
            <person name="Simmons D.S."/>
            <person name="Sisson I.S."/>
            <person name="Tang L.-Y.T."/>
            <person name="Thornton R.T."/>
            <person name="Tisius J.T."/>
            <person name="Toledanes G.T."/>
            <person name="Trejos Z.T."/>
            <person name="Usmani K.U."/>
            <person name="Varghese R.V."/>
            <person name="Vattathil S.V."/>
            <person name="Vee V.V."/>
            <person name="Walker D.W."/>
            <person name="Weissenberger G.W."/>
            <person name="White C.W."/>
            <person name="Williams A.W."/>
            <person name="Woodworth J.W."/>
            <person name="Wright R.W."/>
            <person name="Zhu Y.Z."/>
            <person name="Han Y.H."/>
            <person name="Newsham I.N."/>
            <person name="Nazareth L.N."/>
            <person name="Worley K.W."/>
            <person name="Muzny D.M."/>
            <person name="Rogers J.R."/>
            <person name="Gibbs R.G."/>
        </authorList>
    </citation>
    <scope>NUCLEOTIDE SEQUENCE [LARGE SCALE GENOMIC DNA]</scope>
</reference>
<accession>A0A8I5R0T8</accession>
<protein>
    <submittedName>
        <fullName evidence="3">Leucine rich repeat containing 20</fullName>
    </submittedName>
</protein>
<dbReference type="InterPro" id="IPR032675">
    <property type="entry name" value="LRR_dom_sf"/>
</dbReference>
<dbReference type="Pfam" id="PF13855">
    <property type="entry name" value="LRR_8"/>
    <property type="match status" value="1"/>
</dbReference>
<keyword evidence="2" id="KW-0677">Repeat</keyword>
<gene>
    <name evidence="3" type="primary">LRRC20</name>
</gene>
<reference evidence="3" key="3">
    <citation type="submission" date="2025-09" db="UniProtKB">
        <authorList>
            <consortium name="Ensembl"/>
        </authorList>
    </citation>
    <scope>IDENTIFICATION</scope>
</reference>
<evidence type="ECO:0000256" key="2">
    <source>
        <dbReference type="ARBA" id="ARBA00022737"/>
    </source>
</evidence>
<evidence type="ECO:0000256" key="1">
    <source>
        <dbReference type="ARBA" id="ARBA00022614"/>
    </source>
</evidence>
<dbReference type="GeneTree" id="ENSGT00730000111199"/>
<dbReference type="Proteomes" id="UP000028761">
    <property type="component" value="Chromosome 11"/>
</dbReference>
<dbReference type="Ensembl" id="ENSPANT00000065486.1">
    <property type="protein sequence ID" value="ENSPANP00000054049.1"/>
    <property type="gene ID" value="ENSPANG00000022262.3"/>
</dbReference>
<dbReference type="Gene3D" id="3.80.10.10">
    <property type="entry name" value="Ribonuclease Inhibitor"/>
    <property type="match status" value="1"/>
</dbReference>
<organism evidence="3 4">
    <name type="scientific">Papio anubis</name>
    <name type="common">Olive baboon</name>
    <dbReference type="NCBI Taxonomy" id="9555"/>
    <lineage>
        <taxon>Eukaryota</taxon>
        <taxon>Metazoa</taxon>
        <taxon>Chordata</taxon>
        <taxon>Craniata</taxon>
        <taxon>Vertebrata</taxon>
        <taxon>Euteleostomi</taxon>
        <taxon>Mammalia</taxon>
        <taxon>Eutheria</taxon>
        <taxon>Euarchontoglires</taxon>
        <taxon>Primates</taxon>
        <taxon>Haplorrhini</taxon>
        <taxon>Catarrhini</taxon>
        <taxon>Cercopithecidae</taxon>
        <taxon>Cercopithecinae</taxon>
        <taxon>Papio</taxon>
    </lineage>
</organism>
<dbReference type="SUPFAM" id="SSF52058">
    <property type="entry name" value="L domain-like"/>
    <property type="match status" value="1"/>
</dbReference>
<dbReference type="PANTHER" id="PTHR48051:SF1">
    <property type="entry name" value="RAS SUPPRESSOR PROTEIN 1"/>
    <property type="match status" value="1"/>
</dbReference>
<proteinExistence type="predicted"/>